<feature type="domain" description="AAA+ ATPase" evidence="4">
    <location>
        <begin position="88"/>
        <end position="236"/>
    </location>
</feature>
<dbReference type="PANTHER" id="PTHR11638:SF18">
    <property type="entry name" value="HEAT SHOCK PROTEIN 104"/>
    <property type="match status" value="1"/>
</dbReference>
<dbReference type="GO" id="GO:0016887">
    <property type="term" value="F:ATP hydrolysis activity"/>
    <property type="evidence" value="ECO:0007669"/>
    <property type="project" value="InterPro"/>
</dbReference>
<dbReference type="EMBL" id="JAWXXP010000001">
    <property type="protein sequence ID" value="MDX5990497.1"/>
    <property type="molecule type" value="Genomic_DNA"/>
</dbReference>
<gene>
    <name evidence="7" type="ORF">SAMN05216575_106251</name>
    <name evidence="6" type="ORF">SIM71_00310</name>
</gene>
<dbReference type="RefSeq" id="WP_074680714.1">
    <property type="nucleotide sequence ID" value="NZ_CBCSET010000010.1"/>
</dbReference>
<dbReference type="OrthoDB" id="9803641at2"/>
<evidence type="ECO:0000259" key="5">
    <source>
        <dbReference type="SMART" id="SM01086"/>
    </source>
</evidence>
<name>A0A1G7JL66_9GAMM</name>
<sequence length="372" mass="41627">MPFLNDMLEQSRRQKAQETALASENLAVEDVVQAHLSNHTVLQSRYRFDIPTIMSCLRGEILGQDQALRAVENMLKVVRADITDPRRPLFTALFLGPTGVGKTEIVRALARALHGDADAFCRVDMNTLSQEHYAAALTGAPPGYVGAKEGTTLLDQDKLEGTIGRPGIVLFDELEKASSEVVQALLNVLDNGMLTVASGERTYNFRNTLIFMTSNLAAHEIQRYDERRMRFPGRLFPSSAASRRRGIDKLVRAKLLKAFAPEFINRIDSIITFNWIERDIVEQLVALEVHRLNRRLAKHHCCLDVAPEVVTTLAHVGFDRQFGARALRRSVRHHLEVPLAEHLLEYHAPGVGGPPATYLARLEQGRIGFVLR</sequence>
<evidence type="ECO:0000313" key="8">
    <source>
        <dbReference type="Proteomes" id="UP000182413"/>
    </source>
</evidence>
<dbReference type="PANTHER" id="PTHR11638">
    <property type="entry name" value="ATP-DEPENDENT CLP PROTEASE"/>
    <property type="match status" value="1"/>
</dbReference>
<dbReference type="Proteomes" id="UP001278050">
    <property type="component" value="Unassembled WGS sequence"/>
</dbReference>
<keyword evidence="9" id="KW-1185">Reference proteome</keyword>
<organism evidence="7 8">
    <name type="scientific">Ectopseudomonas alcaliphila</name>
    <dbReference type="NCBI Taxonomy" id="101564"/>
    <lineage>
        <taxon>Bacteria</taxon>
        <taxon>Pseudomonadati</taxon>
        <taxon>Pseudomonadota</taxon>
        <taxon>Gammaproteobacteria</taxon>
        <taxon>Pseudomonadales</taxon>
        <taxon>Pseudomonadaceae</taxon>
        <taxon>Ectopseudomonas</taxon>
    </lineage>
</organism>
<dbReference type="Pfam" id="PF07724">
    <property type="entry name" value="AAA_2"/>
    <property type="match status" value="1"/>
</dbReference>
<dbReference type="Proteomes" id="UP000182413">
    <property type="component" value="Unassembled WGS sequence"/>
</dbReference>
<evidence type="ECO:0000313" key="6">
    <source>
        <dbReference type="EMBL" id="MDX5990497.1"/>
    </source>
</evidence>
<dbReference type="InterPro" id="IPR001270">
    <property type="entry name" value="ClpA/B"/>
</dbReference>
<dbReference type="PRINTS" id="PR00300">
    <property type="entry name" value="CLPPROTEASEA"/>
</dbReference>
<proteinExistence type="predicted"/>
<dbReference type="SUPFAM" id="SSF52540">
    <property type="entry name" value="P-loop containing nucleoside triphosphate hydrolases"/>
    <property type="match status" value="1"/>
</dbReference>
<dbReference type="SMART" id="SM00382">
    <property type="entry name" value="AAA"/>
    <property type="match status" value="1"/>
</dbReference>
<accession>A0A1G7JL66</accession>
<reference evidence="6 9" key="2">
    <citation type="submission" date="2023-11" db="EMBL/GenBank/DDBJ databases">
        <title>MicrobeMod: A computational toolkit for identifying prokaryotic methylation and restriction-modification with nanopore sequencing.</title>
        <authorList>
            <person name="Crits-Christoph A."/>
            <person name="Kang S.C."/>
            <person name="Lee H."/>
            <person name="Ostrov N."/>
        </authorList>
    </citation>
    <scope>NUCLEOTIDE SEQUENCE [LARGE SCALE GENOMIC DNA]</scope>
    <source>
        <strain evidence="6 9">ATCC BAA-571</strain>
    </source>
</reference>
<dbReference type="Pfam" id="PF10431">
    <property type="entry name" value="ClpB_D2-small"/>
    <property type="match status" value="1"/>
</dbReference>
<protein>
    <submittedName>
        <fullName evidence="6">AAA family ATPase</fullName>
    </submittedName>
    <submittedName>
        <fullName evidence="7">C-terminal, D2-small domain-containing protein, of ClpB protein</fullName>
    </submittedName>
</protein>
<feature type="domain" description="Clp ATPase C-terminal" evidence="5">
    <location>
        <begin position="276"/>
        <end position="369"/>
    </location>
</feature>
<evidence type="ECO:0000313" key="9">
    <source>
        <dbReference type="Proteomes" id="UP001278050"/>
    </source>
</evidence>
<dbReference type="SMART" id="SM01086">
    <property type="entry name" value="ClpB_D2-small"/>
    <property type="match status" value="1"/>
</dbReference>
<dbReference type="EMBL" id="FNAE01000006">
    <property type="protein sequence ID" value="SDF25209.1"/>
    <property type="molecule type" value="Genomic_DNA"/>
</dbReference>
<keyword evidence="1" id="KW-0547">Nucleotide-binding</keyword>
<evidence type="ECO:0000313" key="7">
    <source>
        <dbReference type="EMBL" id="SDF25209.1"/>
    </source>
</evidence>
<dbReference type="InterPro" id="IPR027417">
    <property type="entry name" value="P-loop_NTPase"/>
</dbReference>
<dbReference type="GO" id="GO:0005737">
    <property type="term" value="C:cytoplasm"/>
    <property type="evidence" value="ECO:0007669"/>
    <property type="project" value="TreeGrafter"/>
</dbReference>
<dbReference type="GO" id="GO:0034605">
    <property type="term" value="P:cellular response to heat"/>
    <property type="evidence" value="ECO:0007669"/>
    <property type="project" value="TreeGrafter"/>
</dbReference>
<dbReference type="Gene3D" id="1.10.8.60">
    <property type="match status" value="1"/>
</dbReference>
<evidence type="ECO:0000256" key="1">
    <source>
        <dbReference type="ARBA" id="ARBA00022741"/>
    </source>
</evidence>
<evidence type="ECO:0000259" key="4">
    <source>
        <dbReference type="SMART" id="SM00382"/>
    </source>
</evidence>
<dbReference type="Gene3D" id="3.40.50.300">
    <property type="entry name" value="P-loop containing nucleotide triphosphate hydrolases"/>
    <property type="match status" value="1"/>
</dbReference>
<dbReference type="InterPro" id="IPR003959">
    <property type="entry name" value="ATPase_AAA_core"/>
</dbReference>
<dbReference type="InterPro" id="IPR019489">
    <property type="entry name" value="Clp_ATPase_C"/>
</dbReference>
<dbReference type="AlphaFoldDB" id="A0A1G7JL66"/>
<dbReference type="InterPro" id="IPR003593">
    <property type="entry name" value="AAA+_ATPase"/>
</dbReference>
<evidence type="ECO:0000256" key="3">
    <source>
        <dbReference type="ARBA" id="ARBA00023186"/>
    </source>
</evidence>
<keyword evidence="2" id="KW-0067">ATP-binding</keyword>
<keyword evidence="3" id="KW-0143">Chaperone</keyword>
<reference evidence="7 8" key="1">
    <citation type="submission" date="2016-10" db="EMBL/GenBank/DDBJ databases">
        <authorList>
            <person name="de Groot N.N."/>
        </authorList>
    </citation>
    <scope>NUCLEOTIDE SEQUENCE [LARGE SCALE GENOMIC DNA]</scope>
    <source>
        <strain evidence="7 8">JCM 10630</strain>
    </source>
</reference>
<dbReference type="CDD" id="cd19499">
    <property type="entry name" value="RecA-like_ClpB_Hsp104-like"/>
    <property type="match status" value="1"/>
</dbReference>
<dbReference type="GO" id="GO:0005524">
    <property type="term" value="F:ATP binding"/>
    <property type="evidence" value="ECO:0007669"/>
    <property type="project" value="UniProtKB-KW"/>
</dbReference>
<dbReference type="InterPro" id="IPR050130">
    <property type="entry name" value="ClpA_ClpB"/>
</dbReference>
<evidence type="ECO:0000256" key="2">
    <source>
        <dbReference type="ARBA" id="ARBA00022840"/>
    </source>
</evidence>